<dbReference type="PANTHER" id="PTHR21367:SF1">
    <property type="entry name" value="ARGINYL-TRNA--PROTEIN TRANSFERASE 1"/>
    <property type="match status" value="1"/>
</dbReference>
<dbReference type="InterPro" id="IPR007472">
    <property type="entry name" value="N-end_Aminoacyl_Trfase_C"/>
</dbReference>
<evidence type="ECO:0000256" key="1">
    <source>
        <dbReference type="SAM" id="MobiDB-lite"/>
    </source>
</evidence>
<gene>
    <name evidence="3" type="ORF">D6C91_02697</name>
</gene>
<proteinExistence type="predicted"/>
<evidence type="ECO:0000259" key="2">
    <source>
        <dbReference type="Pfam" id="PF04377"/>
    </source>
</evidence>
<dbReference type="GO" id="GO:0004057">
    <property type="term" value="F:arginyl-tRNA--protein transferase activity"/>
    <property type="evidence" value="ECO:0007669"/>
    <property type="project" value="InterPro"/>
</dbReference>
<dbReference type="PANTHER" id="PTHR21367">
    <property type="entry name" value="ARGININE-TRNA-PROTEIN TRANSFERASE 1"/>
    <property type="match status" value="1"/>
</dbReference>
<organism evidence="3 4">
    <name type="scientific">Aureobasidium pullulans</name>
    <name type="common">Black yeast</name>
    <name type="synonym">Pullularia pullulans</name>
    <dbReference type="NCBI Taxonomy" id="5580"/>
    <lineage>
        <taxon>Eukaryota</taxon>
        <taxon>Fungi</taxon>
        <taxon>Dikarya</taxon>
        <taxon>Ascomycota</taxon>
        <taxon>Pezizomycotina</taxon>
        <taxon>Dothideomycetes</taxon>
        <taxon>Dothideomycetidae</taxon>
        <taxon>Dothideales</taxon>
        <taxon>Saccotheciaceae</taxon>
        <taxon>Aureobasidium</taxon>
    </lineage>
</organism>
<dbReference type="Pfam" id="PF04377">
    <property type="entry name" value="ATE_C"/>
    <property type="match status" value="1"/>
</dbReference>
<dbReference type="InterPro" id="IPR030700">
    <property type="entry name" value="N-end_Aminoacyl_Trfase"/>
</dbReference>
<feature type="region of interest" description="Disordered" evidence="1">
    <location>
        <begin position="505"/>
        <end position="542"/>
    </location>
</feature>
<dbReference type="EMBL" id="QZBM01000075">
    <property type="protein sequence ID" value="THZ26187.1"/>
    <property type="molecule type" value="Genomic_DNA"/>
</dbReference>
<name>A0A4S9TPF6_AURPU</name>
<dbReference type="AlphaFoldDB" id="A0A4S9TPF6"/>
<comment type="caution">
    <text evidence="3">The sequence shown here is derived from an EMBL/GenBank/DDBJ whole genome shotgun (WGS) entry which is preliminary data.</text>
</comment>
<keyword evidence="3" id="KW-0808">Transferase</keyword>
<protein>
    <submittedName>
        <fullName evidence="3">Arginine-tRNA-protein transferase 1</fullName>
    </submittedName>
</protein>
<accession>A0A4S9TPF6</accession>
<feature type="domain" description="N-end rule aminoacyl transferase C-terminal" evidence="2">
    <location>
        <begin position="140"/>
        <end position="275"/>
    </location>
</feature>
<evidence type="ECO:0000313" key="3">
    <source>
        <dbReference type="EMBL" id="THZ26187.1"/>
    </source>
</evidence>
<dbReference type="InterPro" id="IPR016181">
    <property type="entry name" value="Acyl_CoA_acyltransferase"/>
</dbReference>
<dbReference type="GO" id="GO:0005737">
    <property type="term" value="C:cytoplasm"/>
    <property type="evidence" value="ECO:0007669"/>
    <property type="project" value="TreeGrafter"/>
</dbReference>
<dbReference type="Proteomes" id="UP000308005">
    <property type="component" value="Unassembled WGS sequence"/>
</dbReference>
<reference evidence="3 4" key="1">
    <citation type="submission" date="2018-10" db="EMBL/GenBank/DDBJ databases">
        <title>Fifty Aureobasidium pullulans genomes reveal a recombining polyextremotolerant generalist.</title>
        <authorList>
            <person name="Gostincar C."/>
            <person name="Turk M."/>
            <person name="Zajc J."/>
            <person name="Gunde-Cimerman N."/>
        </authorList>
    </citation>
    <scope>NUCLEOTIDE SEQUENCE [LARGE SCALE GENOMIC DNA]</scope>
    <source>
        <strain evidence="3 4">EXF-3863</strain>
    </source>
</reference>
<feature type="compositionally biased region" description="Polar residues" evidence="1">
    <location>
        <begin position="623"/>
        <end position="642"/>
    </location>
</feature>
<sequence length="681" mass="76931">MITKVLSAQVYQDLIDRGWRSYKQRTCADDCEDLVTSYTNPMSVDHVALITQSGVLPADSLVARNDQRKALNSWNKFVLGEEYIKETAKRFPKTKEEKARQRNGFDLLQTVHEAENDKLKPVEPAHRFEVTLEPDDCTEEKFQLYKNYQIHVHHDEPGEVTKKGFERFLCKSPITRETVKKNGKEQRLGSYHQCYRIDGRLIAIGVLDLLPHAVSGVYFIYHQEFEKWSFGKLSAMREAALALEDGYEFYYMGFYIHNCIKMRYKGDYKPQYVLDPETNEWNPLEGELRELMDKQKYVSLSREHIDKEEDRKPYLLETSVEVFKSKETLFKLGMPGMMSPEEVEAQVDLSRMRIHLSKGITVDTEDLVAWESGDITDPRSIRGIVGEFAALIFHLLRGPMRNDGRLRMYVIRCVVEVSGVRSRQNTTQTNFRHHYTKPTSLALPSLTLDDEHPNCYHCGIVLIINCLASSAHYINRHIISPSTSSTMAPGIPNNYYDVDEDMDTEENNVRNQPHPPLNSPVHQALPINGGANGGTQQGQPAGAVTQQFDPLASVPHSESINQALYQAYQLPPHTPANQPQPRNHQAPAFTPIGQLQPQAHQLPPSQTPGVYVPSTVSSGIGSYTAHGSANAQPHDSSGQSSDMILHPVHSGPARRETQAQQNDLVGTMDDMSLDPPTQDPK</sequence>
<feature type="region of interest" description="Disordered" evidence="1">
    <location>
        <begin position="623"/>
        <end position="681"/>
    </location>
</feature>
<evidence type="ECO:0000313" key="4">
    <source>
        <dbReference type="Proteomes" id="UP000308005"/>
    </source>
</evidence>
<dbReference type="SUPFAM" id="SSF55729">
    <property type="entry name" value="Acyl-CoA N-acyltransferases (Nat)"/>
    <property type="match status" value="1"/>
</dbReference>